<gene>
    <name evidence="2" type="ORF">IV203_017662</name>
    <name evidence="3" type="ORF">IV203_025815</name>
</gene>
<keyword evidence="1" id="KW-0812">Transmembrane</keyword>
<evidence type="ECO:0000313" key="3">
    <source>
        <dbReference type="EMBL" id="KAG7362149.1"/>
    </source>
</evidence>
<evidence type="ECO:0000256" key="1">
    <source>
        <dbReference type="SAM" id="Phobius"/>
    </source>
</evidence>
<evidence type="ECO:0000313" key="4">
    <source>
        <dbReference type="Proteomes" id="UP000693970"/>
    </source>
</evidence>
<dbReference type="EMBL" id="JAGRRH010000041">
    <property type="protein sequence ID" value="KAG7339085.1"/>
    <property type="molecule type" value="Genomic_DNA"/>
</dbReference>
<dbReference type="OrthoDB" id="45031at2759"/>
<protein>
    <submittedName>
        <fullName evidence="2">Uncharacterized protein</fullName>
    </submittedName>
</protein>
<dbReference type="AlphaFoldDB" id="A0A9K3P9U0"/>
<comment type="caution">
    <text evidence="2">The sequence shown here is derived from an EMBL/GenBank/DDBJ whole genome shotgun (WGS) entry which is preliminary data.</text>
</comment>
<evidence type="ECO:0000313" key="2">
    <source>
        <dbReference type="EMBL" id="KAG7339085.1"/>
    </source>
</evidence>
<accession>A0A9K3P9U0</accession>
<dbReference type="Proteomes" id="UP000693970">
    <property type="component" value="Unassembled WGS sequence"/>
</dbReference>
<proteinExistence type="predicted"/>
<organism evidence="2 4">
    <name type="scientific">Nitzschia inconspicua</name>
    <dbReference type="NCBI Taxonomy" id="303405"/>
    <lineage>
        <taxon>Eukaryota</taxon>
        <taxon>Sar</taxon>
        <taxon>Stramenopiles</taxon>
        <taxon>Ochrophyta</taxon>
        <taxon>Bacillariophyta</taxon>
        <taxon>Bacillariophyceae</taxon>
        <taxon>Bacillariophycidae</taxon>
        <taxon>Bacillariales</taxon>
        <taxon>Bacillariaceae</taxon>
        <taxon>Nitzschia</taxon>
    </lineage>
</organism>
<dbReference type="EMBL" id="JAGRRH010000012">
    <property type="protein sequence ID" value="KAG7362149.1"/>
    <property type="molecule type" value="Genomic_DNA"/>
</dbReference>
<reference evidence="2" key="2">
    <citation type="submission" date="2021-04" db="EMBL/GenBank/DDBJ databases">
        <authorList>
            <person name="Podell S."/>
        </authorList>
    </citation>
    <scope>NUCLEOTIDE SEQUENCE</scope>
    <source>
        <strain evidence="2">Hildebrandi</strain>
    </source>
</reference>
<feature type="transmembrane region" description="Helical" evidence="1">
    <location>
        <begin position="33"/>
        <end position="54"/>
    </location>
</feature>
<sequence length="563" mass="63547">MTSTTQATTTTATTVSSSPCCCMFRMLQQLLQLLLVSILLMTTTTTTTTVAVVAHAKETAGGGNTVSRPIITMEELNTYINLATDYLVRVSHTAQQDPMFPGRFTYEQSLKEPLVLTNNYWNADNQQDDYNLLRHNGAIYSLGLSYHRTPRDDVLYAIQRGIGYLKTDALLPVPDVDHPGQNLPNMIAAWEKESFDDPKSPPDVAKLGGAGLALIALVHLERIRPGSTSIQTLRELGNFISYMQHPDDGSFTCKYSYQHGKNDDWTSLYYPGEAALGLTLLAELDTEQQEKWLIVATKTFLYLESLRRNQPLRDIEPDHWALLATAKLLPLLEHYDSDMEYWLVYNHGVRVATSLADAVTLPGLAKHGGCMTYDRRTCPTSTRLEGLLAALTFIRESEMYIGEDEHIAQPLRERIEEIIEYGVKFLLDAQELSSINNMQGGLPERYPIKDPEEESNVRVDYVQHSMSAIIAYEQYVLEKKRGVKLVRQGVKNIKKLRDKVADRIHRPRRSSRGDAVVAGPDAGINYVLLAICCILILTTVVMVYKPIQRHRRKLLTTKRRRDD</sequence>
<name>A0A9K3P9U0_9STRA</name>
<reference evidence="2" key="1">
    <citation type="journal article" date="2021" name="Sci. Rep.">
        <title>Diploid genomic architecture of Nitzschia inconspicua, an elite biomass production diatom.</title>
        <authorList>
            <person name="Oliver A."/>
            <person name="Podell S."/>
            <person name="Pinowska A."/>
            <person name="Traller J.C."/>
            <person name="Smith S.R."/>
            <person name="McClure R."/>
            <person name="Beliaev A."/>
            <person name="Bohutskyi P."/>
            <person name="Hill E.A."/>
            <person name="Rabines A."/>
            <person name="Zheng H."/>
            <person name="Allen L.Z."/>
            <person name="Kuo A."/>
            <person name="Grigoriev I.V."/>
            <person name="Allen A.E."/>
            <person name="Hazlebeck D."/>
            <person name="Allen E.E."/>
        </authorList>
    </citation>
    <scope>NUCLEOTIDE SEQUENCE</scope>
    <source>
        <strain evidence="2">Hildebrandi</strain>
    </source>
</reference>
<keyword evidence="1" id="KW-0472">Membrane</keyword>
<keyword evidence="1" id="KW-1133">Transmembrane helix</keyword>
<feature type="transmembrane region" description="Helical" evidence="1">
    <location>
        <begin position="526"/>
        <end position="544"/>
    </location>
</feature>
<keyword evidence="4" id="KW-1185">Reference proteome</keyword>